<keyword evidence="7" id="KW-0472">Membrane</keyword>
<dbReference type="GO" id="GO:0005886">
    <property type="term" value="C:plasma membrane"/>
    <property type="evidence" value="ECO:0007669"/>
    <property type="project" value="TreeGrafter"/>
</dbReference>
<dbReference type="STRING" id="1149755.A0A2J6RWW2"/>
<name>A0A2J6RWW2_HYAVF</name>
<evidence type="ECO:0008006" key="11">
    <source>
        <dbReference type="Google" id="ProtNLM"/>
    </source>
</evidence>
<feature type="chain" id="PRO_5014407943" description="GPI-anchored cell wall organization protein Ecm33" evidence="8">
    <location>
        <begin position="17"/>
        <end position="502"/>
    </location>
</feature>
<keyword evidence="5" id="KW-0325">Glycoprotein</keyword>
<dbReference type="GO" id="GO:0009986">
    <property type="term" value="C:cell surface"/>
    <property type="evidence" value="ECO:0007669"/>
    <property type="project" value="TreeGrafter"/>
</dbReference>
<reference evidence="9 10" key="1">
    <citation type="submission" date="2016-04" db="EMBL/GenBank/DDBJ databases">
        <title>A degradative enzymes factory behind the ericoid mycorrhizal symbiosis.</title>
        <authorList>
            <consortium name="DOE Joint Genome Institute"/>
            <person name="Martino E."/>
            <person name="Morin E."/>
            <person name="Grelet G."/>
            <person name="Kuo A."/>
            <person name="Kohler A."/>
            <person name="Daghino S."/>
            <person name="Barry K."/>
            <person name="Choi C."/>
            <person name="Cichocki N."/>
            <person name="Clum A."/>
            <person name="Copeland A."/>
            <person name="Hainaut M."/>
            <person name="Haridas S."/>
            <person name="Labutti K."/>
            <person name="Lindquist E."/>
            <person name="Lipzen A."/>
            <person name="Khouja H.-R."/>
            <person name="Murat C."/>
            <person name="Ohm R."/>
            <person name="Olson A."/>
            <person name="Spatafora J."/>
            <person name="Veneault-Fourrey C."/>
            <person name="Henrissat B."/>
            <person name="Grigoriev I."/>
            <person name="Martin F."/>
            <person name="Perotto S."/>
        </authorList>
    </citation>
    <scope>NUCLEOTIDE SEQUENCE [LARGE SCALE GENOMIC DNA]</scope>
    <source>
        <strain evidence="9 10">F</strain>
    </source>
</reference>
<comment type="subcellular location">
    <subcellularLocation>
        <location evidence="1">Secreted</location>
        <location evidence="1">Cell wall</location>
    </subcellularLocation>
</comment>
<evidence type="ECO:0000256" key="1">
    <source>
        <dbReference type="ARBA" id="ARBA00004191"/>
    </source>
</evidence>
<evidence type="ECO:0000256" key="4">
    <source>
        <dbReference type="ARBA" id="ARBA00022729"/>
    </source>
</evidence>
<evidence type="ECO:0000256" key="3">
    <source>
        <dbReference type="ARBA" id="ARBA00022525"/>
    </source>
</evidence>
<evidence type="ECO:0000256" key="5">
    <source>
        <dbReference type="ARBA" id="ARBA00023180"/>
    </source>
</evidence>
<feature type="transmembrane region" description="Helical" evidence="7">
    <location>
        <begin position="397"/>
        <end position="417"/>
    </location>
</feature>
<keyword evidence="7" id="KW-0812">Transmembrane</keyword>
<accession>A0A2J6RWW2</accession>
<evidence type="ECO:0000256" key="6">
    <source>
        <dbReference type="SAM" id="MobiDB-lite"/>
    </source>
</evidence>
<keyword evidence="4 8" id="KW-0732">Signal</keyword>
<dbReference type="PANTHER" id="PTHR31018">
    <property type="entry name" value="SPORULATION-SPECIFIC PROTEIN-RELATED"/>
    <property type="match status" value="1"/>
</dbReference>
<feature type="region of interest" description="Disordered" evidence="6">
    <location>
        <begin position="350"/>
        <end position="391"/>
    </location>
</feature>
<evidence type="ECO:0000256" key="2">
    <source>
        <dbReference type="ARBA" id="ARBA00022512"/>
    </source>
</evidence>
<keyword evidence="7" id="KW-1133">Transmembrane helix</keyword>
<dbReference type="OrthoDB" id="3542863at2759"/>
<keyword evidence="3" id="KW-0964">Secreted</keyword>
<keyword evidence="2" id="KW-0134">Cell wall</keyword>
<dbReference type="SUPFAM" id="SSF52058">
    <property type="entry name" value="L domain-like"/>
    <property type="match status" value="2"/>
</dbReference>
<dbReference type="PANTHER" id="PTHR31018:SF3">
    <property type="entry name" value="RECEPTOR PROTEIN-TYROSINE KINASE"/>
    <property type="match status" value="1"/>
</dbReference>
<sequence length="502" mass="51501">MNWLSLFLALLPLAAGQSNICTEATVTINSQADATALASCSKIDGSVLVGSTAVGNIAINGPSAIAGDLSVLNATGVTQLSSSTIQTIGGTFKLQSNAVLASMAFGLLQNVHVINWSNLPKLGAAPFTGPTLTVQMIFIANTNIATLPLFNDTTLMSTIDINNNPKLTDIFLNFNNISTNVVLDSNGPSALCQFPQLTLAANMTLKGCSQLDIPLLTVVNGSLGLYNNSFTTFSAPELISVGNSVTGAGTFAFDGNTALKNLSAPELKTVGGALQIDGNSDLNTISLPALADVGGAIDLIGSFSTPSFPSLANVRGGFSIESTGDVDCSEFQKEASSGIVQGSFVCKSKVPEGTTSTNPPTSSSSTSGGSSSTGPSTPNNNSPSSSGSSGISTGAKAGIGVAIPLLVIIVVLAVFAWRRGYNSLSLQRSTKSESSGSQSADPADPIEPELPLGGHHEKTELQAGLERPIELSGESLTNPVPQAHELYSPERYEVDGKTVQKE</sequence>
<gene>
    <name evidence="9" type="ORF">L207DRAFT_579878</name>
</gene>
<dbReference type="Proteomes" id="UP000235786">
    <property type="component" value="Unassembled WGS sequence"/>
</dbReference>
<evidence type="ECO:0000256" key="7">
    <source>
        <dbReference type="SAM" id="Phobius"/>
    </source>
</evidence>
<dbReference type="GO" id="GO:0031505">
    <property type="term" value="P:fungal-type cell wall organization"/>
    <property type="evidence" value="ECO:0007669"/>
    <property type="project" value="TreeGrafter"/>
</dbReference>
<dbReference type="EMBL" id="KZ613942">
    <property type="protein sequence ID" value="PMD43010.1"/>
    <property type="molecule type" value="Genomic_DNA"/>
</dbReference>
<evidence type="ECO:0000313" key="10">
    <source>
        <dbReference type="Proteomes" id="UP000235786"/>
    </source>
</evidence>
<dbReference type="InterPro" id="IPR051648">
    <property type="entry name" value="CWI-Assembly_Regulator"/>
</dbReference>
<feature type="signal peptide" evidence="8">
    <location>
        <begin position="1"/>
        <end position="16"/>
    </location>
</feature>
<keyword evidence="10" id="KW-1185">Reference proteome</keyword>
<proteinExistence type="predicted"/>
<dbReference type="InterPro" id="IPR036941">
    <property type="entry name" value="Rcpt_L-dom_sf"/>
</dbReference>
<evidence type="ECO:0000256" key="8">
    <source>
        <dbReference type="SAM" id="SignalP"/>
    </source>
</evidence>
<dbReference type="GO" id="GO:0009277">
    <property type="term" value="C:fungal-type cell wall"/>
    <property type="evidence" value="ECO:0007669"/>
    <property type="project" value="TreeGrafter"/>
</dbReference>
<feature type="compositionally biased region" description="Basic and acidic residues" evidence="6">
    <location>
        <begin position="487"/>
        <end position="502"/>
    </location>
</feature>
<feature type="region of interest" description="Disordered" evidence="6">
    <location>
        <begin position="426"/>
        <end position="502"/>
    </location>
</feature>
<dbReference type="Gene3D" id="3.80.20.20">
    <property type="entry name" value="Receptor L-domain"/>
    <property type="match status" value="1"/>
</dbReference>
<dbReference type="AlphaFoldDB" id="A0A2J6RWW2"/>
<organism evidence="9 10">
    <name type="scientific">Hyaloscypha variabilis (strain UAMH 11265 / GT02V1 / F)</name>
    <name type="common">Meliniomyces variabilis</name>
    <dbReference type="NCBI Taxonomy" id="1149755"/>
    <lineage>
        <taxon>Eukaryota</taxon>
        <taxon>Fungi</taxon>
        <taxon>Dikarya</taxon>
        <taxon>Ascomycota</taxon>
        <taxon>Pezizomycotina</taxon>
        <taxon>Leotiomycetes</taxon>
        <taxon>Helotiales</taxon>
        <taxon>Hyaloscyphaceae</taxon>
        <taxon>Hyaloscypha</taxon>
        <taxon>Hyaloscypha variabilis</taxon>
    </lineage>
</organism>
<evidence type="ECO:0000313" key="9">
    <source>
        <dbReference type="EMBL" id="PMD43010.1"/>
    </source>
</evidence>
<feature type="compositionally biased region" description="Low complexity" evidence="6">
    <location>
        <begin position="353"/>
        <end position="391"/>
    </location>
</feature>
<protein>
    <recommendedName>
        <fullName evidence="11">GPI-anchored cell wall organization protein Ecm33</fullName>
    </recommendedName>
</protein>
<feature type="compositionally biased region" description="Polar residues" evidence="6">
    <location>
        <begin position="426"/>
        <end position="440"/>
    </location>
</feature>